<feature type="compositionally biased region" description="Basic and acidic residues" evidence="2">
    <location>
        <begin position="210"/>
        <end position="219"/>
    </location>
</feature>
<proteinExistence type="predicted"/>
<keyword evidence="1" id="KW-0539">Nucleus</keyword>
<dbReference type="GO" id="GO:0003677">
    <property type="term" value="F:DNA binding"/>
    <property type="evidence" value="ECO:0007669"/>
    <property type="project" value="TreeGrafter"/>
</dbReference>
<keyword evidence="4" id="KW-1185">Reference proteome</keyword>
<feature type="region of interest" description="Disordered" evidence="2">
    <location>
        <begin position="191"/>
        <end position="219"/>
    </location>
</feature>
<dbReference type="GO" id="GO:0042393">
    <property type="term" value="F:histone binding"/>
    <property type="evidence" value="ECO:0007669"/>
    <property type="project" value="TreeGrafter"/>
</dbReference>
<dbReference type="OrthoDB" id="5857104at2759"/>
<feature type="region of interest" description="Disordered" evidence="2">
    <location>
        <begin position="70"/>
        <end position="89"/>
    </location>
</feature>
<reference evidence="3 4" key="1">
    <citation type="journal article" date="2015" name="Fungal Genet. Biol.">
        <title>Evolution of novel wood decay mechanisms in Agaricales revealed by the genome sequences of Fistulina hepatica and Cylindrobasidium torrendii.</title>
        <authorList>
            <person name="Floudas D."/>
            <person name="Held B.W."/>
            <person name="Riley R."/>
            <person name="Nagy L.G."/>
            <person name="Koehler G."/>
            <person name="Ransdell A.S."/>
            <person name="Younus H."/>
            <person name="Chow J."/>
            <person name="Chiniquy J."/>
            <person name="Lipzen A."/>
            <person name="Tritt A."/>
            <person name="Sun H."/>
            <person name="Haridas S."/>
            <person name="LaButti K."/>
            <person name="Ohm R.A."/>
            <person name="Kues U."/>
            <person name="Blanchette R.A."/>
            <person name="Grigoriev I.V."/>
            <person name="Minto R.E."/>
            <person name="Hibbett D.S."/>
        </authorList>
    </citation>
    <scope>NUCLEOTIDE SEQUENCE [LARGE SCALE GENOMIC DNA]</scope>
    <source>
        <strain evidence="3 4">FP15055 ss-10</strain>
    </source>
</reference>
<dbReference type="PANTHER" id="PTHR45623">
    <property type="entry name" value="CHROMODOMAIN-HELICASE-DNA-BINDING PROTEIN 3-RELATED-RELATED"/>
    <property type="match status" value="1"/>
</dbReference>
<dbReference type="Gene3D" id="3.40.50.300">
    <property type="entry name" value="P-loop containing nucleotide triphosphate hydrolases"/>
    <property type="match status" value="1"/>
</dbReference>
<gene>
    <name evidence="3" type="ORF">CYLTODRAFT_361175</name>
</gene>
<feature type="compositionally biased region" description="Basic and acidic residues" evidence="2">
    <location>
        <begin position="74"/>
        <end position="87"/>
    </location>
</feature>
<protein>
    <submittedName>
        <fullName evidence="3">Uncharacterized protein</fullName>
    </submittedName>
</protein>
<dbReference type="InterPro" id="IPR027417">
    <property type="entry name" value="P-loop_NTPase"/>
</dbReference>
<evidence type="ECO:0000313" key="3">
    <source>
        <dbReference type="EMBL" id="KIY62629.1"/>
    </source>
</evidence>
<dbReference type="AlphaFoldDB" id="A0A0D7AXM9"/>
<dbReference type="PANTHER" id="PTHR45623:SF14">
    <property type="entry name" value="CHROMODOMAIN-HELICASE-DNA-BINDING PROTEIN 1"/>
    <property type="match status" value="1"/>
</dbReference>
<feature type="non-terminal residue" evidence="3">
    <location>
        <position position="1"/>
    </location>
</feature>
<dbReference type="STRING" id="1314674.A0A0D7AXM9"/>
<evidence type="ECO:0000313" key="4">
    <source>
        <dbReference type="Proteomes" id="UP000054007"/>
    </source>
</evidence>
<accession>A0A0D7AXM9</accession>
<dbReference type="GO" id="GO:0034728">
    <property type="term" value="P:nucleosome organization"/>
    <property type="evidence" value="ECO:0007669"/>
    <property type="project" value="TreeGrafter"/>
</dbReference>
<dbReference type="GO" id="GO:0005634">
    <property type="term" value="C:nucleus"/>
    <property type="evidence" value="ECO:0007669"/>
    <property type="project" value="TreeGrafter"/>
</dbReference>
<name>A0A0D7AXM9_9AGAR</name>
<evidence type="ECO:0000256" key="1">
    <source>
        <dbReference type="ARBA" id="ARBA00023242"/>
    </source>
</evidence>
<sequence>ADIVIIFDSDCNPQNGLQAMACTHRIRQKSHVGVYGFKKDAVEEEVLERVKNKMILEYAIIHQMDTTQAHLSAKGKESKETQKRDDLTQTGVLKSGAQNIFKKDNKAQAQKLDEMDLDEILTRAEDHETMDADAGTSLGGEDFLANYKNINDMAAMDLDWDEIVPAEEQMEEFRNCMRTAAKVFYEGVDVDQPPSLSANKQAKVAAPARRQCEGTRWRR</sequence>
<dbReference type="GO" id="GO:0000785">
    <property type="term" value="C:chromatin"/>
    <property type="evidence" value="ECO:0007669"/>
    <property type="project" value="TreeGrafter"/>
</dbReference>
<organism evidence="3 4">
    <name type="scientific">Cylindrobasidium torrendii FP15055 ss-10</name>
    <dbReference type="NCBI Taxonomy" id="1314674"/>
    <lineage>
        <taxon>Eukaryota</taxon>
        <taxon>Fungi</taxon>
        <taxon>Dikarya</taxon>
        <taxon>Basidiomycota</taxon>
        <taxon>Agaricomycotina</taxon>
        <taxon>Agaricomycetes</taxon>
        <taxon>Agaricomycetidae</taxon>
        <taxon>Agaricales</taxon>
        <taxon>Marasmiineae</taxon>
        <taxon>Physalacriaceae</taxon>
        <taxon>Cylindrobasidium</taxon>
    </lineage>
</organism>
<dbReference type="EMBL" id="KN880763">
    <property type="protein sequence ID" value="KIY62629.1"/>
    <property type="molecule type" value="Genomic_DNA"/>
</dbReference>
<evidence type="ECO:0000256" key="2">
    <source>
        <dbReference type="SAM" id="MobiDB-lite"/>
    </source>
</evidence>
<dbReference type="Proteomes" id="UP000054007">
    <property type="component" value="Unassembled WGS sequence"/>
</dbReference>
<dbReference type="GO" id="GO:0140658">
    <property type="term" value="F:ATP-dependent chromatin remodeler activity"/>
    <property type="evidence" value="ECO:0007669"/>
    <property type="project" value="TreeGrafter"/>
</dbReference>
<dbReference type="SUPFAM" id="SSF52540">
    <property type="entry name" value="P-loop containing nucleoside triphosphate hydrolases"/>
    <property type="match status" value="1"/>
</dbReference>
<dbReference type="GO" id="GO:0016887">
    <property type="term" value="F:ATP hydrolysis activity"/>
    <property type="evidence" value="ECO:0007669"/>
    <property type="project" value="TreeGrafter"/>
</dbReference>
<dbReference type="GO" id="GO:0003682">
    <property type="term" value="F:chromatin binding"/>
    <property type="evidence" value="ECO:0007669"/>
    <property type="project" value="TreeGrafter"/>
</dbReference>